<organism evidence="2 3">
    <name type="scientific">Chrysochromulina tobinii</name>
    <dbReference type="NCBI Taxonomy" id="1460289"/>
    <lineage>
        <taxon>Eukaryota</taxon>
        <taxon>Haptista</taxon>
        <taxon>Haptophyta</taxon>
        <taxon>Prymnesiophyceae</taxon>
        <taxon>Prymnesiales</taxon>
        <taxon>Chrysochromulinaceae</taxon>
        <taxon>Chrysochromulina</taxon>
    </lineage>
</organism>
<feature type="region of interest" description="Disordered" evidence="1">
    <location>
        <begin position="24"/>
        <end position="85"/>
    </location>
</feature>
<proteinExistence type="predicted"/>
<evidence type="ECO:0000313" key="3">
    <source>
        <dbReference type="Proteomes" id="UP000037460"/>
    </source>
</evidence>
<evidence type="ECO:0000313" key="2">
    <source>
        <dbReference type="EMBL" id="KOO25495.1"/>
    </source>
</evidence>
<sequence>MLLAAPVVVGVAGAAYAYIRPGAKKSETEAGDPGAEALEERTEDAKGTEADANAAMADGKAEDAPTANAKSWRESAGRENGPDGYVFGDLTRGVVVRLRGGPKTTEEQAAEAEADQQYSHVQVLVRDAVRIFRARGYTGTINMSQNVAYFTESCSVRVDGPKLADALACVSDVLSAEEASNTMGEHGRAGKVFATLLARLERRACAWQALAGGEDLDPMLTSSAHIGFALPVIKLGWGVSVSLTVTTSSLLRYAAHAAASAEKATSSE</sequence>
<evidence type="ECO:0000256" key="1">
    <source>
        <dbReference type="SAM" id="MobiDB-lite"/>
    </source>
</evidence>
<feature type="compositionally biased region" description="Basic and acidic residues" evidence="1">
    <location>
        <begin position="71"/>
        <end position="81"/>
    </location>
</feature>
<protein>
    <submittedName>
        <fullName evidence="2">Uncharacterized protein</fullName>
    </submittedName>
</protein>
<comment type="caution">
    <text evidence="2">The sequence shown here is derived from an EMBL/GenBank/DDBJ whole genome shotgun (WGS) entry which is preliminary data.</text>
</comment>
<accession>A0A0M0JGD4</accession>
<gene>
    <name evidence="2" type="ORF">Ctob_002804</name>
</gene>
<keyword evidence="3" id="KW-1185">Reference proteome</keyword>
<name>A0A0M0JGD4_9EUKA</name>
<reference evidence="3" key="1">
    <citation type="journal article" date="2015" name="PLoS Genet.">
        <title>Genome Sequence and Transcriptome Analyses of Chrysochromulina tobin: Metabolic Tools for Enhanced Algal Fitness in the Prominent Order Prymnesiales (Haptophyceae).</title>
        <authorList>
            <person name="Hovde B.T."/>
            <person name="Deodato C.R."/>
            <person name="Hunsperger H.M."/>
            <person name="Ryken S.A."/>
            <person name="Yost W."/>
            <person name="Jha R.K."/>
            <person name="Patterson J."/>
            <person name="Monnat R.J. Jr."/>
            <person name="Barlow S.B."/>
            <person name="Starkenburg S.R."/>
            <person name="Cattolico R.A."/>
        </authorList>
    </citation>
    <scope>NUCLEOTIDE SEQUENCE</scope>
    <source>
        <strain evidence="3">CCMP291</strain>
    </source>
</reference>
<dbReference type="AlphaFoldDB" id="A0A0M0JGD4"/>
<dbReference type="EMBL" id="JWZX01002967">
    <property type="protein sequence ID" value="KOO25495.1"/>
    <property type="molecule type" value="Genomic_DNA"/>
</dbReference>
<dbReference type="Proteomes" id="UP000037460">
    <property type="component" value="Unassembled WGS sequence"/>
</dbReference>
<feature type="compositionally biased region" description="Basic and acidic residues" evidence="1">
    <location>
        <begin position="38"/>
        <end position="49"/>
    </location>
</feature>